<keyword evidence="3" id="KW-1185">Reference proteome</keyword>
<evidence type="ECO:0000313" key="3">
    <source>
        <dbReference type="Proteomes" id="UP001059295"/>
    </source>
</evidence>
<evidence type="ECO:0000256" key="1">
    <source>
        <dbReference type="SAM" id="Phobius"/>
    </source>
</evidence>
<protein>
    <submittedName>
        <fullName evidence="2">Uncharacterized protein</fullName>
    </submittedName>
</protein>
<evidence type="ECO:0000313" key="2">
    <source>
        <dbReference type="EMBL" id="UWN56411.1"/>
    </source>
</evidence>
<dbReference type="Proteomes" id="UP001059295">
    <property type="component" value="Chromosome"/>
</dbReference>
<sequence length="95" mass="10019">MSSGWLIFLIAVGVVAFFVVGMSLTIIFKGHYMESEIGENRHMKARGIRCASQQLREEEAALRGDSSADDGACSGGSCLSCTAASCDGPERGASR</sequence>
<keyword evidence="1" id="KW-0812">Transmembrane</keyword>
<gene>
    <name evidence="2" type="ORF">NQ491_06985</name>
</gene>
<dbReference type="EMBL" id="CP102294">
    <property type="protein sequence ID" value="UWN56411.1"/>
    <property type="molecule type" value="Genomic_DNA"/>
</dbReference>
<feature type="transmembrane region" description="Helical" evidence="1">
    <location>
        <begin position="6"/>
        <end position="28"/>
    </location>
</feature>
<dbReference type="RefSeq" id="WP_019246216.1">
    <property type="nucleotide sequence ID" value="NZ_CAPH01000013.1"/>
</dbReference>
<accession>A0ABY5UWH8</accession>
<name>A0ABY5UWH8_9BACT</name>
<keyword evidence="1" id="KW-0472">Membrane</keyword>
<reference evidence="2" key="1">
    <citation type="journal article" date="2022" name="Cell">
        <title>Design, construction, and in vivo augmentation of a complex gut microbiome.</title>
        <authorList>
            <person name="Cheng A.G."/>
            <person name="Ho P.Y."/>
            <person name="Aranda-Diaz A."/>
            <person name="Jain S."/>
            <person name="Yu F.B."/>
            <person name="Meng X."/>
            <person name="Wang M."/>
            <person name="Iakiviak M."/>
            <person name="Nagashima K."/>
            <person name="Zhao A."/>
            <person name="Murugkar P."/>
            <person name="Patil A."/>
            <person name="Atabakhsh K."/>
            <person name="Weakley A."/>
            <person name="Yan J."/>
            <person name="Brumbaugh A.R."/>
            <person name="Higginbottom S."/>
            <person name="Dimas A."/>
            <person name="Shiver A.L."/>
            <person name="Deutschbauer A."/>
            <person name="Neff N."/>
            <person name="Sonnenburg J.L."/>
            <person name="Huang K.C."/>
            <person name="Fischbach M.A."/>
        </authorList>
    </citation>
    <scope>NUCLEOTIDE SEQUENCE</scope>
    <source>
        <strain evidence="2">AP11</strain>
    </source>
</reference>
<keyword evidence="1" id="KW-1133">Transmembrane helix</keyword>
<proteinExistence type="predicted"/>
<organism evidence="2 3">
    <name type="scientific">Alistipes ihumii AP11</name>
    <dbReference type="NCBI Taxonomy" id="1211813"/>
    <lineage>
        <taxon>Bacteria</taxon>
        <taxon>Pseudomonadati</taxon>
        <taxon>Bacteroidota</taxon>
        <taxon>Bacteroidia</taxon>
        <taxon>Bacteroidales</taxon>
        <taxon>Rikenellaceae</taxon>
        <taxon>Alistipes</taxon>
    </lineage>
</organism>
<dbReference type="GeneID" id="82891465"/>